<feature type="transmembrane region" description="Helical" evidence="7">
    <location>
        <begin position="6"/>
        <end position="28"/>
    </location>
</feature>
<evidence type="ECO:0000256" key="3">
    <source>
        <dbReference type="ARBA" id="ARBA00022475"/>
    </source>
</evidence>
<dbReference type="PANTHER" id="PTHR30086">
    <property type="entry name" value="ARGININE EXPORTER PROTEIN ARGO"/>
    <property type="match status" value="1"/>
</dbReference>
<evidence type="ECO:0000313" key="9">
    <source>
        <dbReference type="Proteomes" id="UP000315252"/>
    </source>
</evidence>
<organism evidence="8 9">
    <name type="scientific">Denitrobaculum tricleocarpae</name>
    <dbReference type="NCBI Taxonomy" id="2591009"/>
    <lineage>
        <taxon>Bacteria</taxon>
        <taxon>Pseudomonadati</taxon>
        <taxon>Pseudomonadota</taxon>
        <taxon>Alphaproteobacteria</taxon>
        <taxon>Rhodospirillales</taxon>
        <taxon>Rhodospirillaceae</taxon>
        <taxon>Denitrobaculum</taxon>
    </lineage>
</organism>
<dbReference type="Pfam" id="PF01810">
    <property type="entry name" value="LysE"/>
    <property type="match status" value="1"/>
</dbReference>
<dbReference type="PIRSF" id="PIRSF006324">
    <property type="entry name" value="LeuE"/>
    <property type="match status" value="1"/>
</dbReference>
<dbReference type="RefSeq" id="WP_142896622.1">
    <property type="nucleotide sequence ID" value="NZ_ML660054.1"/>
</dbReference>
<feature type="transmembrane region" description="Helical" evidence="7">
    <location>
        <begin position="146"/>
        <end position="168"/>
    </location>
</feature>
<dbReference type="AlphaFoldDB" id="A0A545TUL0"/>
<evidence type="ECO:0000256" key="6">
    <source>
        <dbReference type="ARBA" id="ARBA00023136"/>
    </source>
</evidence>
<dbReference type="GO" id="GO:0042970">
    <property type="term" value="F:homoserine transmembrane transporter activity"/>
    <property type="evidence" value="ECO:0007669"/>
    <property type="project" value="TreeGrafter"/>
</dbReference>
<sequence>MDWTHYSLFVVAGLTVAAAPGPTVLQIFAQSLTGDIRRPVSLIAGSLLANALMVSATVLGISAVILASQTAFDIMRWIGSAYLIYLGIQYWRMRGAVLSPAGLPPAKPYRVLFFQAALTSLTNPKGLVFYIAFLPQFVAPGGDPQFQLAVLGASYILLCLIADGGYVLAGRMLTRLFTTPRAMRITNRLTGTALIAAGLSLLRVQRSA</sequence>
<dbReference type="PANTHER" id="PTHR30086:SF14">
    <property type="entry name" value="HOMOSERINE_HOMOSERINE LACTONE EFFLUX PROTEIN"/>
    <property type="match status" value="1"/>
</dbReference>
<evidence type="ECO:0000256" key="2">
    <source>
        <dbReference type="ARBA" id="ARBA00007928"/>
    </source>
</evidence>
<accession>A0A545TUL0</accession>
<evidence type="ECO:0000256" key="4">
    <source>
        <dbReference type="ARBA" id="ARBA00022692"/>
    </source>
</evidence>
<evidence type="ECO:0000256" key="7">
    <source>
        <dbReference type="SAM" id="Phobius"/>
    </source>
</evidence>
<protein>
    <submittedName>
        <fullName evidence="8">LysE family translocator</fullName>
    </submittedName>
</protein>
<keyword evidence="5 7" id="KW-1133">Transmembrane helix</keyword>
<keyword evidence="3" id="KW-1003">Cell membrane</keyword>
<comment type="caution">
    <text evidence="8">The sequence shown here is derived from an EMBL/GenBank/DDBJ whole genome shotgun (WGS) entry which is preliminary data.</text>
</comment>
<feature type="transmembrane region" description="Helical" evidence="7">
    <location>
        <begin position="112"/>
        <end position="134"/>
    </location>
</feature>
<keyword evidence="6 7" id="KW-0472">Membrane</keyword>
<gene>
    <name evidence="8" type="ORF">FKG95_12235</name>
</gene>
<feature type="transmembrane region" description="Helical" evidence="7">
    <location>
        <begin position="40"/>
        <end position="68"/>
    </location>
</feature>
<comment type="subcellular location">
    <subcellularLocation>
        <location evidence="1">Cell membrane</location>
        <topology evidence="1">Multi-pass membrane protein</topology>
    </subcellularLocation>
</comment>
<dbReference type="OrthoDB" id="9804822at2"/>
<evidence type="ECO:0000256" key="1">
    <source>
        <dbReference type="ARBA" id="ARBA00004651"/>
    </source>
</evidence>
<evidence type="ECO:0000313" key="8">
    <source>
        <dbReference type="EMBL" id="TQV80908.1"/>
    </source>
</evidence>
<dbReference type="InterPro" id="IPR001123">
    <property type="entry name" value="LeuE-type"/>
</dbReference>
<comment type="similarity">
    <text evidence="2">Belongs to the Rht family.</text>
</comment>
<reference evidence="8 9" key="1">
    <citation type="submission" date="2019-06" db="EMBL/GenBank/DDBJ databases">
        <title>Whole genome sequence for Rhodospirillaceae sp. R148.</title>
        <authorList>
            <person name="Wang G."/>
        </authorList>
    </citation>
    <scope>NUCLEOTIDE SEQUENCE [LARGE SCALE GENOMIC DNA]</scope>
    <source>
        <strain evidence="8 9">R148</strain>
    </source>
</reference>
<dbReference type="GO" id="GO:0005886">
    <property type="term" value="C:plasma membrane"/>
    <property type="evidence" value="ECO:0007669"/>
    <property type="project" value="UniProtKB-SubCell"/>
</dbReference>
<evidence type="ECO:0000256" key="5">
    <source>
        <dbReference type="ARBA" id="ARBA00022989"/>
    </source>
</evidence>
<keyword evidence="9" id="KW-1185">Reference proteome</keyword>
<name>A0A545TUL0_9PROT</name>
<proteinExistence type="inferred from homology"/>
<keyword evidence="4 7" id="KW-0812">Transmembrane</keyword>
<dbReference type="EMBL" id="VHSH01000003">
    <property type="protein sequence ID" value="TQV80908.1"/>
    <property type="molecule type" value="Genomic_DNA"/>
</dbReference>
<dbReference type="Proteomes" id="UP000315252">
    <property type="component" value="Unassembled WGS sequence"/>
</dbReference>